<organism evidence="8">
    <name type="scientific">marine metagenome</name>
    <dbReference type="NCBI Taxonomy" id="408172"/>
    <lineage>
        <taxon>unclassified sequences</taxon>
        <taxon>metagenomes</taxon>
        <taxon>ecological metagenomes</taxon>
    </lineage>
</organism>
<evidence type="ECO:0000256" key="5">
    <source>
        <dbReference type="ARBA" id="ARBA00022989"/>
    </source>
</evidence>
<dbReference type="AlphaFoldDB" id="A0A382VND6"/>
<evidence type="ECO:0000256" key="6">
    <source>
        <dbReference type="ARBA" id="ARBA00023136"/>
    </source>
</evidence>
<feature type="transmembrane region" description="Helical" evidence="7">
    <location>
        <begin position="20"/>
        <end position="41"/>
    </location>
</feature>
<feature type="transmembrane region" description="Helical" evidence="7">
    <location>
        <begin position="98"/>
        <end position="116"/>
    </location>
</feature>
<evidence type="ECO:0000256" key="2">
    <source>
        <dbReference type="ARBA" id="ARBA00022448"/>
    </source>
</evidence>
<keyword evidence="6 7" id="KW-0472">Membrane</keyword>
<dbReference type="GO" id="GO:0005283">
    <property type="term" value="F:amino acid:sodium symporter activity"/>
    <property type="evidence" value="ECO:0007669"/>
    <property type="project" value="InterPro"/>
</dbReference>
<evidence type="ECO:0000256" key="7">
    <source>
        <dbReference type="SAM" id="Phobius"/>
    </source>
</evidence>
<evidence type="ECO:0000313" key="8">
    <source>
        <dbReference type="EMBL" id="SVD48057.1"/>
    </source>
</evidence>
<keyword evidence="5 7" id="KW-1133">Transmembrane helix</keyword>
<evidence type="ECO:0008006" key="9">
    <source>
        <dbReference type="Google" id="ProtNLM"/>
    </source>
</evidence>
<gene>
    <name evidence="8" type="ORF">METZ01_LOCUS400911</name>
</gene>
<feature type="transmembrane region" description="Helical" evidence="7">
    <location>
        <begin position="71"/>
        <end position="92"/>
    </location>
</feature>
<reference evidence="8" key="1">
    <citation type="submission" date="2018-05" db="EMBL/GenBank/DDBJ databases">
        <authorList>
            <person name="Lanie J.A."/>
            <person name="Ng W.-L."/>
            <person name="Kazmierczak K.M."/>
            <person name="Andrzejewski T.M."/>
            <person name="Davidsen T.M."/>
            <person name="Wayne K.J."/>
            <person name="Tettelin H."/>
            <person name="Glass J.I."/>
            <person name="Rusch D."/>
            <person name="Podicherti R."/>
            <person name="Tsui H.-C.T."/>
            <person name="Winkler M.E."/>
        </authorList>
    </citation>
    <scope>NUCLEOTIDE SEQUENCE</scope>
</reference>
<proteinExistence type="predicted"/>
<keyword evidence="4 7" id="KW-0812">Transmembrane</keyword>
<dbReference type="PROSITE" id="PS00873">
    <property type="entry name" value="NA_ALANINE_SYMP"/>
    <property type="match status" value="1"/>
</dbReference>
<evidence type="ECO:0000256" key="1">
    <source>
        <dbReference type="ARBA" id="ARBA00004651"/>
    </source>
</evidence>
<protein>
    <recommendedName>
        <fullName evidence="9">Sodium:alanine symporter family protein</fullName>
    </recommendedName>
</protein>
<dbReference type="EMBL" id="UINC01153370">
    <property type="protein sequence ID" value="SVD48057.1"/>
    <property type="molecule type" value="Genomic_DNA"/>
</dbReference>
<comment type="subcellular location">
    <subcellularLocation>
        <location evidence="1">Cell membrane</location>
        <topology evidence="1">Multi-pass membrane protein</topology>
    </subcellularLocation>
</comment>
<dbReference type="InterPro" id="IPR001463">
    <property type="entry name" value="Na/Ala_symport"/>
</dbReference>
<dbReference type="PANTHER" id="PTHR30330">
    <property type="entry name" value="AGSS FAMILY TRANSPORTER, SODIUM-ALANINE"/>
    <property type="match status" value="1"/>
</dbReference>
<dbReference type="GO" id="GO:0005886">
    <property type="term" value="C:plasma membrane"/>
    <property type="evidence" value="ECO:0007669"/>
    <property type="project" value="UniProtKB-SubCell"/>
</dbReference>
<feature type="non-terminal residue" evidence="8">
    <location>
        <position position="131"/>
    </location>
</feature>
<keyword evidence="2" id="KW-0813">Transport</keyword>
<keyword evidence="3" id="KW-1003">Cell membrane</keyword>
<dbReference type="Pfam" id="PF01235">
    <property type="entry name" value="Na_Ala_symp"/>
    <property type="match status" value="1"/>
</dbReference>
<accession>A0A382VND6</accession>
<sequence length="131" mass="14273">MTNFTTKLEHFTEIFSGWISMPLTIILIGTGLFVTMALGFIQLRRLKHSFEVVSGKYDNPEDEGDVTHFQALSAALSATIGIGNIAGVALAVRLGGPGALFWMWVTALLGMALKYAECTLSHRYRVIHGDG</sequence>
<evidence type="ECO:0000256" key="3">
    <source>
        <dbReference type="ARBA" id="ARBA00022475"/>
    </source>
</evidence>
<evidence type="ECO:0000256" key="4">
    <source>
        <dbReference type="ARBA" id="ARBA00022692"/>
    </source>
</evidence>
<name>A0A382VND6_9ZZZZ</name>
<dbReference type="PANTHER" id="PTHR30330:SF3">
    <property type="entry name" value="TRANSCRIPTIONAL REGULATOR, LRP FAMILY"/>
    <property type="match status" value="1"/>
</dbReference>